<dbReference type="Gene3D" id="1.20.1250.20">
    <property type="entry name" value="MFS general substrate transporter like domains"/>
    <property type="match status" value="1"/>
</dbReference>
<feature type="transmembrane region" description="Helical" evidence="7">
    <location>
        <begin position="295"/>
        <end position="315"/>
    </location>
</feature>
<keyword evidence="5 7" id="KW-1133">Transmembrane helix</keyword>
<evidence type="ECO:0000256" key="5">
    <source>
        <dbReference type="ARBA" id="ARBA00022989"/>
    </source>
</evidence>
<dbReference type="InterPro" id="IPR009716">
    <property type="entry name" value="Ferroportin-1"/>
</dbReference>
<evidence type="ECO:0000256" key="3">
    <source>
        <dbReference type="ARBA" id="ARBA00022448"/>
    </source>
</evidence>
<evidence type="ECO:0000313" key="9">
    <source>
        <dbReference type="Proteomes" id="UP000813463"/>
    </source>
</evidence>
<proteinExistence type="inferred from homology"/>
<feature type="transmembrane region" description="Helical" evidence="7">
    <location>
        <begin position="124"/>
        <end position="151"/>
    </location>
</feature>
<comment type="function">
    <text evidence="7">May be involved in iron transport and iron homeostasis.</text>
</comment>
<dbReference type="KEGG" id="soe:110800310"/>
<dbReference type="Pfam" id="PF06963">
    <property type="entry name" value="FPN1"/>
    <property type="match status" value="1"/>
</dbReference>
<name>A0A9R0J4N8_SPIOL</name>
<dbReference type="RefSeq" id="XP_021861312.2">
    <property type="nucleotide sequence ID" value="XM_022005620.2"/>
</dbReference>
<feature type="transmembrane region" description="Helical" evidence="7">
    <location>
        <begin position="453"/>
        <end position="476"/>
    </location>
</feature>
<feature type="transmembrane region" description="Helical" evidence="7">
    <location>
        <begin position="363"/>
        <end position="381"/>
    </location>
</feature>
<dbReference type="CDD" id="cd17480">
    <property type="entry name" value="MFS_SLC40A1_like"/>
    <property type="match status" value="1"/>
</dbReference>
<feature type="transmembrane region" description="Helical" evidence="7">
    <location>
        <begin position="184"/>
        <end position="212"/>
    </location>
</feature>
<feature type="region of interest" description="Disordered" evidence="8">
    <location>
        <begin position="237"/>
        <end position="260"/>
    </location>
</feature>
<dbReference type="GO" id="GO:0005381">
    <property type="term" value="F:iron ion transmembrane transporter activity"/>
    <property type="evidence" value="ECO:0007669"/>
    <property type="project" value="UniProtKB-UniRule"/>
</dbReference>
<evidence type="ECO:0000256" key="8">
    <source>
        <dbReference type="SAM" id="MobiDB-lite"/>
    </source>
</evidence>
<evidence type="ECO:0000256" key="6">
    <source>
        <dbReference type="ARBA" id="ARBA00023136"/>
    </source>
</evidence>
<keyword evidence="4 7" id="KW-0812">Transmembrane</keyword>
<dbReference type="PANTHER" id="PTHR11660:SF57">
    <property type="entry name" value="SOLUTE CARRIER FAMILY 40 MEMBER"/>
    <property type="match status" value="1"/>
</dbReference>
<feature type="transmembrane region" description="Helical" evidence="7">
    <location>
        <begin position="93"/>
        <end position="118"/>
    </location>
</feature>
<protein>
    <recommendedName>
        <fullName evidence="7">Solute carrier family 40 member</fullName>
    </recommendedName>
</protein>
<dbReference type="AlphaFoldDB" id="A0A9R0J4N8"/>
<organism evidence="9 10">
    <name type="scientific">Spinacia oleracea</name>
    <name type="common">Spinach</name>
    <dbReference type="NCBI Taxonomy" id="3562"/>
    <lineage>
        <taxon>Eukaryota</taxon>
        <taxon>Viridiplantae</taxon>
        <taxon>Streptophyta</taxon>
        <taxon>Embryophyta</taxon>
        <taxon>Tracheophyta</taxon>
        <taxon>Spermatophyta</taxon>
        <taxon>Magnoliopsida</taxon>
        <taxon>eudicotyledons</taxon>
        <taxon>Gunneridae</taxon>
        <taxon>Pentapetalae</taxon>
        <taxon>Caryophyllales</taxon>
        <taxon>Chenopodiaceae</taxon>
        <taxon>Chenopodioideae</taxon>
        <taxon>Anserineae</taxon>
        <taxon>Spinacia</taxon>
    </lineage>
</organism>
<dbReference type="SUPFAM" id="SSF103473">
    <property type="entry name" value="MFS general substrate transporter"/>
    <property type="match status" value="1"/>
</dbReference>
<comment type="caution">
    <text evidence="7">Lacks conserved residue(s) required for the propagation of feature annotation.</text>
</comment>
<dbReference type="Proteomes" id="UP000813463">
    <property type="component" value="Chromosome 5"/>
</dbReference>
<feature type="compositionally biased region" description="Polar residues" evidence="8">
    <location>
        <begin position="246"/>
        <end position="260"/>
    </location>
</feature>
<dbReference type="PANTHER" id="PTHR11660">
    <property type="entry name" value="SOLUTE CARRIER FAMILY 40 MEMBER"/>
    <property type="match status" value="1"/>
</dbReference>
<accession>A0A9R0J4N8</accession>
<evidence type="ECO:0000256" key="1">
    <source>
        <dbReference type="ARBA" id="ARBA00004141"/>
    </source>
</evidence>
<gene>
    <name evidence="10" type="primary">LOC110800310</name>
</gene>
<keyword evidence="6 7" id="KW-0472">Membrane</keyword>
<feature type="transmembrane region" description="Helical" evidence="7">
    <location>
        <begin position="327"/>
        <end position="351"/>
    </location>
</feature>
<comment type="similarity">
    <text evidence="2 7">Belongs to the ferroportin (FP) (TC 2.A.100) family. SLC40A subfamily.</text>
</comment>
<evidence type="ECO:0000256" key="7">
    <source>
        <dbReference type="RuleBase" id="RU365065"/>
    </source>
</evidence>
<sequence>MDQAELEEEARQCLINPENDPLPTSLISCLYIGHFLSRWSARMWEFSVALYMINIWPDSLLLTALYGVVESASVALFGPIIGEWVNRLTYIKVLQIWTISQNLSFIIAGVAVVILLVYSSLKGIVFSSLVLVTYLSGAVAVLSTLAGTILIEREWVVVMSEDQPTGVLTKLNSVLRRIDLVSKLCAPVVSGLIVSFVSLTASAICFALWNVISVCVEYWLLTTVYDGIPALHRKDSKRKEMASSDPEPSTSLSNQHSNLSIEDRSDISSLETRSLGCLSILPCIGAWKVYLNQEVVLPGLALALLYFTVLSFGSLMTAALEWEGIPAYLIGIARGISAIVGITATFTYPILESKISTLRTGLWSIWSQWSILLICVGSIWVKNGISSAYMLMSGVAASRIGLWMFDLAVIQQMQDQVPNSDRCIVGGVQNSIQSAMDLLGYTMGVIVPNPKHFWVLILISFVVVTMAAILYTLYIWRVRKHLFHFEKLYRLIRGSSS</sequence>
<keyword evidence="3 7" id="KW-0813">Transport</keyword>
<evidence type="ECO:0000313" key="10">
    <source>
        <dbReference type="RefSeq" id="XP_021861312.2"/>
    </source>
</evidence>
<feature type="transmembrane region" description="Helical" evidence="7">
    <location>
        <begin position="60"/>
        <end position="81"/>
    </location>
</feature>
<comment type="subcellular location">
    <subcellularLocation>
        <location evidence="1 7">Membrane</location>
        <topology evidence="1 7">Multi-pass membrane protein</topology>
    </subcellularLocation>
</comment>
<reference evidence="9" key="1">
    <citation type="journal article" date="2021" name="Nat. Commun.">
        <title>Genomic analyses provide insights into spinach domestication and the genetic basis of agronomic traits.</title>
        <authorList>
            <person name="Cai X."/>
            <person name="Sun X."/>
            <person name="Xu C."/>
            <person name="Sun H."/>
            <person name="Wang X."/>
            <person name="Ge C."/>
            <person name="Zhang Z."/>
            <person name="Wang Q."/>
            <person name="Fei Z."/>
            <person name="Jiao C."/>
            <person name="Wang Q."/>
        </authorList>
    </citation>
    <scope>NUCLEOTIDE SEQUENCE [LARGE SCALE GENOMIC DNA]</scope>
    <source>
        <strain evidence="9">cv. Varoflay</strain>
    </source>
</reference>
<evidence type="ECO:0000256" key="4">
    <source>
        <dbReference type="ARBA" id="ARBA00022692"/>
    </source>
</evidence>
<reference evidence="10" key="2">
    <citation type="submission" date="2025-08" db="UniProtKB">
        <authorList>
            <consortium name="RefSeq"/>
        </authorList>
    </citation>
    <scope>IDENTIFICATION</scope>
    <source>
        <tissue evidence="10">Leaf</tissue>
    </source>
</reference>
<dbReference type="GeneID" id="110800310"/>
<evidence type="ECO:0000256" key="2">
    <source>
        <dbReference type="ARBA" id="ARBA00006279"/>
    </source>
</evidence>
<dbReference type="GO" id="GO:0016020">
    <property type="term" value="C:membrane"/>
    <property type="evidence" value="ECO:0007669"/>
    <property type="project" value="UniProtKB-SubCell"/>
</dbReference>
<keyword evidence="7" id="KW-0406">Ion transport</keyword>
<dbReference type="GO" id="GO:0006826">
    <property type="term" value="P:iron ion transport"/>
    <property type="evidence" value="ECO:0000318"/>
    <property type="project" value="GO_Central"/>
</dbReference>
<keyword evidence="9" id="KW-1185">Reference proteome</keyword>
<dbReference type="InterPro" id="IPR036259">
    <property type="entry name" value="MFS_trans_sf"/>
</dbReference>